<keyword evidence="7" id="KW-1185">Reference proteome</keyword>
<dbReference type="SMART" id="SM00249">
    <property type="entry name" value="PHD"/>
    <property type="match status" value="1"/>
</dbReference>
<evidence type="ECO:0000256" key="2">
    <source>
        <dbReference type="ARBA" id="ARBA00022771"/>
    </source>
</evidence>
<keyword evidence="2" id="KW-0863">Zinc-finger</keyword>
<evidence type="ECO:0000259" key="5">
    <source>
        <dbReference type="PROSITE" id="PS50013"/>
    </source>
</evidence>
<dbReference type="InterPro" id="IPR011011">
    <property type="entry name" value="Znf_FYVE_PHD"/>
</dbReference>
<dbReference type="PROSITE" id="PS50013">
    <property type="entry name" value="CHROMO_2"/>
    <property type="match status" value="1"/>
</dbReference>
<feature type="compositionally biased region" description="Pro residues" evidence="4">
    <location>
        <begin position="491"/>
        <end position="500"/>
    </location>
</feature>
<keyword evidence="1" id="KW-0479">Metal-binding</keyword>
<dbReference type="EMBL" id="ML145158">
    <property type="protein sequence ID" value="TBU56059.1"/>
    <property type="molecule type" value="Genomic_DNA"/>
</dbReference>
<dbReference type="InterPro" id="IPR013083">
    <property type="entry name" value="Znf_RING/FYVE/PHD"/>
</dbReference>
<feature type="domain" description="Chromo" evidence="5">
    <location>
        <begin position="814"/>
        <end position="873"/>
    </location>
</feature>
<organism evidence="6 7">
    <name type="scientific">Dichomitus squalens</name>
    <dbReference type="NCBI Taxonomy" id="114155"/>
    <lineage>
        <taxon>Eukaryota</taxon>
        <taxon>Fungi</taxon>
        <taxon>Dikarya</taxon>
        <taxon>Basidiomycota</taxon>
        <taxon>Agaricomycotina</taxon>
        <taxon>Agaricomycetes</taxon>
        <taxon>Polyporales</taxon>
        <taxon>Polyporaceae</taxon>
        <taxon>Dichomitus</taxon>
    </lineage>
</organism>
<accession>A0A4Q9PP10</accession>
<feature type="compositionally biased region" description="Low complexity" evidence="4">
    <location>
        <begin position="555"/>
        <end position="574"/>
    </location>
</feature>
<feature type="region of interest" description="Disordered" evidence="4">
    <location>
        <begin position="303"/>
        <end position="354"/>
    </location>
</feature>
<dbReference type="InterPro" id="IPR016197">
    <property type="entry name" value="Chromo-like_dom_sf"/>
</dbReference>
<dbReference type="InterPro" id="IPR023780">
    <property type="entry name" value="Chromo_domain"/>
</dbReference>
<reference evidence="6 7" key="1">
    <citation type="submission" date="2019-01" db="EMBL/GenBank/DDBJ databases">
        <title>Draft genome sequences of three monokaryotic isolates of the white-rot basidiomycete fungus Dichomitus squalens.</title>
        <authorList>
            <consortium name="DOE Joint Genome Institute"/>
            <person name="Lopez S.C."/>
            <person name="Andreopoulos B."/>
            <person name="Pangilinan J."/>
            <person name="Lipzen A."/>
            <person name="Riley R."/>
            <person name="Ahrendt S."/>
            <person name="Ng V."/>
            <person name="Barry K."/>
            <person name="Daum C."/>
            <person name="Grigoriev I.V."/>
            <person name="Hilden K.S."/>
            <person name="Makela M.R."/>
            <person name="de Vries R.P."/>
        </authorList>
    </citation>
    <scope>NUCLEOTIDE SEQUENCE [LARGE SCALE GENOMIC DNA]</scope>
    <source>
        <strain evidence="6 7">CBS 464.89</strain>
    </source>
</reference>
<evidence type="ECO:0000256" key="1">
    <source>
        <dbReference type="ARBA" id="ARBA00022723"/>
    </source>
</evidence>
<dbReference type="SMART" id="SM00298">
    <property type="entry name" value="CHROMO"/>
    <property type="match status" value="1"/>
</dbReference>
<name>A0A4Q9PP10_9APHY</name>
<dbReference type="SUPFAM" id="SSF57903">
    <property type="entry name" value="FYVE/PHD zinc finger"/>
    <property type="match status" value="1"/>
</dbReference>
<feature type="compositionally biased region" description="Low complexity" evidence="4">
    <location>
        <begin position="469"/>
        <end position="490"/>
    </location>
</feature>
<feature type="compositionally biased region" description="Low complexity" evidence="4">
    <location>
        <begin position="648"/>
        <end position="668"/>
    </location>
</feature>
<feature type="compositionally biased region" description="Polar residues" evidence="4">
    <location>
        <begin position="341"/>
        <end position="353"/>
    </location>
</feature>
<feature type="compositionally biased region" description="Pro residues" evidence="4">
    <location>
        <begin position="511"/>
        <end position="543"/>
    </location>
</feature>
<evidence type="ECO:0000256" key="3">
    <source>
        <dbReference type="ARBA" id="ARBA00022833"/>
    </source>
</evidence>
<dbReference type="Proteomes" id="UP000292082">
    <property type="component" value="Unassembled WGS sequence"/>
</dbReference>
<protein>
    <recommendedName>
        <fullName evidence="5">Chromo domain-containing protein</fullName>
    </recommendedName>
</protein>
<dbReference type="InterPro" id="IPR000953">
    <property type="entry name" value="Chromo/chromo_shadow_dom"/>
</dbReference>
<dbReference type="STRING" id="114155.A0A4Q9PP10"/>
<evidence type="ECO:0000256" key="4">
    <source>
        <dbReference type="SAM" id="MobiDB-lite"/>
    </source>
</evidence>
<dbReference type="GO" id="GO:0006338">
    <property type="term" value="P:chromatin remodeling"/>
    <property type="evidence" value="ECO:0007669"/>
    <property type="project" value="UniProtKB-ARBA"/>
</dbReference>
<dbReference type="SUPFAM" id="SSF54160">
    <property type="entry name" value="Chromo domain-like"/>
    <property type="match status" value="1"/>
</dbReference>
<dbReference type="AlphaFoldDB" id="A0A4Q9PP10"/>
<feature type="region of interest" description="Disordered" evidence="4">
    <location>
        <begin position="369"/>
        <end position="723"/>
    </location>
</feature>
<gene>
    <name evidence="6" type="ORF">BD310DRAFT_1040762</name>
</gene>
<sequence>MNPYPHAHWRQGQRSAHPRVQLESLQTHPIYPAHPTHPAQHVMAAATEPPSRPPYDPQPFRELESALVAALDKINNSSSARMDMMEIAIGNLARVTDDALQVAKSARREYKEGFDRLQGHLLRSAQASIMKSEKLAMILGDPENRSMDTEQQDSTLIGRIEQLERAILELTESVADPDAGRPAVVRHEAAVNTSPQIRPTADVAIEAIDLVPPIPHADMGIQAEQPTFVEAGVEARPPSQEMVSTGSQTVFTPSAHLVTTMSGFYTSSFVPQPLAPASWSPIDTTSGEQNPPHSMPQLVEAVSAPPMSADSSISRATSKAPSPPPRPTTSARTSMSTSTAVPSTSRTQLSPRPSSIFDEQEIMDELDNVSQYPTSPVGVIPQSPPRTSPIRAPLFPSTRKHGTSSRFPPHIPAAKEPGPFPSPPGYDVGNESPTKSSLGAGIFAASGPAAPRPQDTPLPKGFTRLGATSSPSPLSASASDSSLSSVSSSIPSPPLAPQRPQPRVAQLRPAQLPPPQLEPSPSLSPSPPSPYPQPAVRPTPPPQLQELQEHLSSVLSPLTRASSLSSMSSLSSLSTAIHPEPAHTQTSQPQKRPKQYAARGGKTGKSASAVVRVKKERGEEMPLTSARPAKRRRTLGTDVELKDEPGNSSSASASTSAAVNSGRGTSTRGRGRGRSKGRGGGGENGGGRGGGKSSQQQLLITPIKEPVQQQQQPKTRYEPPMIGTDCPWPGKVLGEETSRREFVQCDNCEGWYHFGCVGIITGDPRLDPSAQFYCPPCETSEAVQIQRRAERYKAAACLRPDCDFPGAAEDTNEYFVDRIIGRRPFKPEIDTDVRESTEYMWLVKWDGYKADLATWAANEHLGECGKFIEEFEQAAEIEGRDLDARDNTILLNEAAAAGWAGP</sequence>
<dbReference type="Gene3D" id="2.40.50.40">
    <property type="match status" value="1"/>
</dbReference>
<feature type="compositionally biased region" description="Gly residues" evidence="4">
    <location>
        <begin position="678"/>
        <end position="692"/>
    </location>
</feature>
<evidence type="ECO:0000313" key="7">
    <source>
        <dbReference type="Proteomes" id="UP000292082"/>
    </source>
</evidence>
<proteinExistence type="predicted"/>
<keyword evidence="3" id="KW-0862">Zinc</keyword>
<dbReference type="GO" id="GO:0008270">
    <property type="term" value="F:zinc ion binding"/>
    <property type="evidence" value="ECO:0007669"/>
    <property type="project" value="UniProtKB-KW"/>
</dbReference>
<feature type="compositionally biased region" description="Low complexity" evidence="4">
    <location>
        <begin position="328"/>
        <end position="340"/>
    </location>
</feature>
<dbReference type="Gene3D" id="3.30.40.10">
    <property type="entry name" value="Zinc/RING finger domain, C3HC4 (zinc finger)"/>
    <property type="match status" value="1"/>
</dbReference>
<dbReference type="InterPro" id="IPR001965">
    <property type="entry name" value="Znf_PHD"/>
</dbReference>
<dbReference type="Pfam" id="PF00628">
    <property type="entry name" value="PHD"/>
    <property type="match status" value="1"/>
</dbReference>
<evidence type="ECO:0000313" key="6">
    <source>
        <dbReference type="EMBL" id="TBU56059.1"/>
    </source>
</evidence>
<feature type="compositionally biased region" description="Low complexity" evidence="4">
    <location>
        <begin position="501"/>
        <end position="510"/>
    </location>
</feature>
<dbReference type="Pfam" id="PF00385">
    <property type="entry name" value="Chromo"/>
    <property type="match status" value="1"/>
</dbReference>
<dbReference type="InterPro" id="IPR019787">
    <property type="entry name" value="Znf_PHD-finger"/>
</dbReference>